<proteinExistence type="predicted"/>
<name>A0A2S5BFG0_9BASI</name>
<feature type="region of interest" description="Disordered" evidence="1">
    <location>
        <begin position="680"/>
        <end position="705"/>
    </location>
</feature>
<evidence type="ECO:0000259" key="2">
    <source>
        <dbReference type="Pfam" id="PF12110"/>
    </source>
</evidence>
<dbReference type="InterPro" id="IPR021967">
    <property type="entry name" value="Nup98_C"/>
</dbReference>
<evidence type="ECO:0000313" key="3">
    <source>
        <dbReference type="EMBL" id="POY75504.1"/>
    </source>
</evidence>
<reference evidence="3 4" key="1">
    <citation type="journal article" date="2018" name="Front. Microbiol.">
        <title>Prospects for Fungal Bioremediation of Acidic Radioactive Waste Sites: Characterization and Genome Sequence of Rhodotorula taiwanensis MD1149.</title>
        <authorList>
            <person name="Tkavc R."/>
            <person name="Matrosova V.Y."/>
            <person name="Grichenko O.E."/>
            <person name="Gostincar C."/>
            <person name="Volpe R.P."/>
            <person name="Klimenkova P."/>
            <person name="Gaidamakova E.K."/>
            <person name="Zhou C.E."/>
            <person name="Stewart B.J."/>
            <person name="Lyman M.G."/>
            <person name="Malfatti S.A."/>
            <person name="Rubinfeld B."/>
            <person name="Courtot M."/>
            <person name="Singh J."/>
            <person name="Dalgard C.L."/>
            <person name="Hamilton T."/>
            <person name="Frey K.G."/>
            <person name="Gunde-Cimerman N."/>
            <person name="Dugan L."/>
            <person name="Daly M.J."/>
        </authorList>
    </citation>
    <scope>NUCLEOTIDE SEQUENCE [LARGE SCALE GENOMIC DNA]</scope>
    <source>
        <strain evidence="3 4">MD1149</strain>
    </source>
</reference>
<sequence>MARFGLHSDTESDASGRSSNGQQRRRDDADDDDILSTASRSDDDSQSESEQEAPPRQSLYDDDEAMSEEEELGDAADDDNEEDRSFRSQSTRSHSHSMRPGSQSPRPRRRQLLSPGATGTNSSRKPTQTTRWSNEPTSSSFRPGRTAVMQASLFGPSPEDQDYLQDNQDSDSGSDHERTHLRQPQPSRSFFSRPQQSPRQAEKAPAVEADDQAGNDADEQPLSAQPEFRPIRPTMLVPLAASVANNREGSLVDASLALGRSYRVGFGPQGQVVSLRGTYRSAAPLQAGLVHVERLQLASTSNTAKADAIRLLELQLAKTDIYPPAAPDLPSSSAPQAVPSEQLRFHDFANLFSDDDRNKDSRAGAHEDEARLFRLGACLFDEIADLALDEVDMASHGYVEAIRRRRLVSSWFEEAVASAVETDVSNLPAPSPSSPSASAKRIFALMSGHQLESACDAALDSSNLRLATLLAQIGPDALATDDQVRADVSDQLAKWREYRVDTFIDDAYRRVLELVSGNLGVSQGRKDLDPKGDSVNELHVLEGLGWKRAVAMGMWYGAPRSTGLAVSGTDAGLAEVVERYEHAYRADQRVAAPAPAYLQSTDSNASLPWPPAPASTDPLDPAFHLLKLFTSPTHALESALEPRNFGPSPLDYRLPWHLYLLLSRVLRRRDWEDRLEIEEGDEEDEAMRGHDGSKRDASVERTGNSVTADRVTEAYAAQLEAQGEWQWSAFVLLHLELEDCRIKAIRELLARHVDELDQPDEAEADGIQPENEKLRFLIDTLKIPEVWIYSAQADRALSSPATLFRAYMLLLAAQRATEAHAIAVEDLVPEALVRNDTSLVRRLLEPFLLDPPAGADASELQLEGDVSGWNEGGRTYLLFLAQPDRPDLLPRTVQAVQALSKRVRESNKLKGKRLLRLAVAEMESRLTVLAKANSASSALERTQPSLLAASDRAIWIQGANKAFWQNAIGAATAAA</sequence>
<feature type="compositionally biased region" description="Polar residues" evidence="1">
    <location>
        <begin position="182"/>
        <end position="199"/>
    </location>
</feature>
<organism evidence="3 4">
    <name type="scientific">Rhodotorula taiwanensis</name>
    <dbReference type="NCBI Taxonomy" id="741276"/>
    <lineage>
        <taxon>Eukaryota</taxon>
        <taxon>Fungi</taxon>
        <taxon>Dikarya</taxon>
        <taxon>Basidiomycota</taxon>
        <taxon>Pucciniomycotina</taxon>
        <taxon>Microbotryomycetes</taxon>
        <taxon>Sporidiobolales</taxon>
        <taxon>Sporidiobolaceae</taxon>
        <taxon>Rhodotorula</taxon>
    </lineage>
</organism>
<dbReference type="OrthoDB" id="3797628at2759"/>
<dbReference type="STRING" id="741276.A0A2S5BFG0"/>
<dbReference type="EMBL" id="PJQD01000014">
    <property type="protein sequence ID" value="POY75504.1"/>
    <property type="molecule type" value="Genomic_DNA"/>
</dbReference>
<accession>A0A2S5BFG0</accession>
<protein>
    <recommendedName>
        <fullName evidence="2">Nuclear pore complex protein NUP96 C-terminal domain-containing protein</fullName>
    </recommendedName>
</protein>
<dbReference type="AlphaFoldDB" id="A0A2S5BFG0"/>
<feature type="domain" description="Nuclear pore complex protein NUP96 C-terminal" evidence="2">
    <location>
        <begin position="441"/>
        <end position="793"/>
    </location>
</feature>
<feature type="compositionally biased region" description="Polar residues" evidence="1">
    <location>
        <begin position="117"/>
        <end position="141"/>
    </location>
</feature>
<evidence type="ECO:0000256" key="1">
    <source>
        <dbReference type="SAM" id="MobiDB-lite"/>
    </source>
</evidence>
<feature type="compositionally biased region" description="Basic and acidic residues" evidence="1">
    <location>
        <begin position="686"/>
        <end position="699"/>
    </location>
</feature>
<dbReference type="Gene3D" id="1.25.40.690">
    <property type="match status" value="1"/>
</dbReference>
<gene>
    <name evidence="3" type="ORF">BMF94_1406</name>
</gene>
<feature type="compositionally biased region" description="Acidic residues" evidence="1">
    <location>
        <begin position="60"/>
        <end position="82"/>
    </location>
</feature>
<dbReference type="Proteomes" id="UP000237144">
    <property type="component" value="Unassembled WGS sequence"/>
</dbReference>
<feature type="region of interest" description="Disordered" evidence="1">
    <location>
        <begin position="1"/>
        <end position="229"/>
    </location>
</feature>
<comment type="caution">
    <text evidence="3">The sequence shown here is derived from an EMBL/GenBank/DDBJ whole genome shotgun (WGS) entry which is preliminary data.</text>
</comment>
<dbReference type="Pfam" id="PF12110">
    <property type="entry name" value="Nup96"/>
    <property type="match status" value="1"/>
</dbReference>
<feature type="compositionally biased region" description="Basic and acidic residues" evidence="1">
    <location>
        <begin position="1"/>
        <end position="10"/>
    </location>
</feature>
<keyword evidence="4" id="KW-1185">Reference proteome</keyword>
<feature type="compositionally biased region" description="Acidic residues" evidence="1">
    <location>
        <begin position="208"/>
        <end position="219"/>
    </location>
</feature>
<evidence type="ECO:0000313" key="4">
    <source>
        <dbReference type="Proteomes" id="UP000237144"/>
    </source>
</evidence>